<feature type="transmembrane region" description="Helical" evidence="8">
    <location>
        <begin position="12"/>
        <end position="31"/>
    </location>
</feature>
<evidence type="ECO:0000313" key="10">
    <source>
        <dbReference type="EMBL" id="SMP28854.1"/>
    </source>
</evidence>
<evidence type="ECO:0000259" key="9">
    <source>
        <dbReference type="Pfam" id="PF13145"/>
    </source>
</evidence>
<reference evidence="10 11" key="1">
    <citation type="submission" date="2017-05" db="EMBL/GenBank/DDBJ databases">
        <authorList>
            <person name="Varghese N."/>
            <person name="Submissions S."/>
        </authorList>
    </citation>
    <scope>NUCLEOTIDE SEQUENCE [LARGE SCALE GENOMIC DNA]</scope>
    <source>
        <strain evidence="10 11">DSM 29734</strain>
    </source>
</reference>
<keyword evidence="3 8" id="KW-0812">Transmembrane</keyword>
<dbReference type="EMBL" id="FXTY01000006">
    <property type="protein sequence ID" value="SMP28854.1"/>
    <property type="molecule type" value="Genomic_DNA"/>
</dbReference>
<dbReference type="Pfam" id="PF13624">
    <property type="entry name" value="SurA_N_3"/>
    <property type="match status" value="1"/>
</dbReference>
<dbReference type="Gene3D" id="1.10.4030.10">
    <property type="entry name" value="Porin chaperone SurA, peptide-binding domain"/>
    <property type="match status" value="1"/>
</dbReference>
<protein>
    <submittedName>
        <fullName evidence="10">Peptidyl-prolyl cis-trans isomerase D</fullName>
    </submittedName>
</protein>
<evidence type="ECO:0000256" key="4">
    <source>
        <dbReference type="ARBA" id="ARBA00022989"/>
    </source>
</evidence>
<dbReference type="SUPFAM" id="SSF109998">
    <property type="entry name" value="Triger factor/SurA peptide-binding domain-like"/>
    <property type="match status" value="1"/>
</dbReference>
<evidence type="ECO:0000256" key="1">
    <source>
        <dbReference type="ARBA" id="ARBA00004401"/>
    </source>
</evidence>
<dbReference type="Pfam" id="PF13145">
    <property type="entry name" value="Rotamase_2"/>
    <property type="match status" value="1"/>
</dbReference>
<dbReference type="PANTHER" id="PTHR47529:SF1">
    <property type="entry name" value="PERIPLASMIC CHAPERONE PPID"/>
    <property type="match status" value="1"/>
</dbReference>
<evidence type="ECO:0000256" key="3">
    <source>
        <dbReference type="ARBA" id="ARBA00022692"/>
    </source>
</evidence>
<evidence type="ECO:0000256" key="2">
    <source>
        <dbReference type="ARBA" id="ARBA00022475"/>
    </source>
</evidence>
<feature type="domain" description="PpiC" evidence="9">
    <location>
        <begin position="247"/>
        <end position="366"/>
    </location>
</feature>
<keyword evidence="11" id="KW-1185">Reference proteome</keyword>
<keyword evidence="2" id="KW-1003">Cell membrane</keyword>
<name>A0ABY1P8B5_9RHOB</name>
<comment type="subcellular location">
    <subcellularLocation>
        <location evidence="1">Cell membrane</location>
        <topology evidence="1">Single-pass type II membrane protein</topology>
    </subcellularLocation>
</comment>
<keyword evidence="4 8" id="KW-1133">Transmembrane helix</keyword>
<keyword evidence="6" id="KW-0143">Chaperone</keyword>
<dbReference type="PANTHER" id="PTHR47529">
    <property type="entry name" value="PEPTIDYL-PROLYL CIS-TRANS ISOMERASE D"/>
    <property type="match status" value="1"/>
</dbReference>
<evidence type="ECO:0000256" key="8">
    <source>
        <dbReference type="SAM" id="Phobius"/>
    </source>
</evidence>
<dbReference type="RefSeq" id="WP_283426947.1">
    <property type="nucleotide sequence ID" value="NZ_FXTY01000006.1"/>
</dbReference>
<comment type="similarity">
    <text evidence="7">Belongs to the PpiD chaperone family.</text>
</comment>
<proteinExistence type="inferred from homology"/>
<organism evidence="10 11">
    <name type="scientific">Shimia sagamensis</name>
    <dbReference type="NCBI Taxonomy" id="1566352"/>
    <lineage>
        <taxon>Bacteria</taxon>
        <taxon>Pseudomonadati</taxon>
        <taxon>Pseudomonadota</taxon>
        <taxon>Alphaproteobacteria</taxon>
        <taxon>Rhodobacterales</taxon>
        <taxon>Roseobacteraceae</taxon>
    </lineage>
</organism>
<evidence type="ECO:0000313" key="11">
    <source>
        <dbReference type="Proteomes" id="UP001157961"/>
    </source>
</evidence>
<evidence type="ECO:0000256" key="5">
    <source>
        <dbReference type="ARBA" id="ARBA00023136"/>
    </source>
</evidence>
<evidence type="ECO:0000256" key="7">
    <source>
        <dbReference type="ARBA" id="ARBA00038408"/>
    </source>
</evidence>
<dbReference type="InterPro" id="IPR027304">
    <property type="entry name" value="Trigger_fact/SurA_dom_sf"/>
</dbReference>
<dbReference type="InterPro" id="IPR052029">
    <property type="entry name" value="PpiD_chaperone"/>
</dbReference>
<sequence length="617" mass="66362">MSQGKGSGKTSKTFVWILMAMLILGLGGFGVTNLSGTVRSVGTVGEEDISVDDYARALQEELRALEAQTGQSLPFAQAQAFGIDRMVLARLSTTRSLDAENKRLGISIGDENLAQELMNIPSFQGLDGSFDRDAYAFAIDQAGMNESEFEDSVREDTVRSLLQGAVVSGLVMPDVYADTVIEFVAEERDFTWSQLTGDNLTTAVTAPTAAEVETFYNDNQDRFMLPATRQITYAWLSPEMIIDQVDVDEASLQKLYDERDSEFNRPERRLVERLAFADDAAAQAAMEQIAAGTATFTSLVEGRGLSLSDVDLGDVTKAQLGEAGEAVFLAPANGIAGPAPSTLGPSLFRVNGILGAQSTSFDEAKDLLREELAAERSRRLIDTQIGNIDDLLAGGATLEELVEETDMELGILNWHPASEDDLAGYEGFRAVASAVTLDDFPQIEVLEDGGIFALRLEGETPSQPAPLADVAEEAAAAITAERTTEALKGLVETLTPRLNDGTSFTSFGFTANEEVDMDRAAFVPSTPPQFLTEVFEMEVGDLRTLDSPDGLIVVRLNAIKAPATDDPEVTALKAAITAQLSSGISQDVFAAYAQALQTMYPTQINQQALNAVHVNFQ</sequence>
<dbReference type="GO" id="GO:0016853">
    <property type="term" value="F:isomerase activity"/>
    <property type="evidence" value="ECO:0007669"/>
    <property type="project" value="UniProtKB-KW"/>
</dbReference>
<keyword evidence="5 8" id="KW-0472">Membrane</keyword>
<accession>A0ABY1P8B5</accession>
<dbReference type="InterPro" id="IPR000297">
    <property type="entry name" value="PPIase_PpiC"/>
</dbReference>
<keyword evidence="10" id="KW-0413">Isomerase</keyword>
<evidence type="ECO:0000256" key="6">
    <source>
        <dbReference type="ARBA" id="ARBA00023186"/>
    </source>
</evidence>
<dbReference type="Proteomes" id="UP001157961">
    <property type="component" value="Unassembled WGS sequence"/>
</dbReference>
<comment type="caution">
    <text evidence="10">The sequence shown here is derived from an EMBL/GenBank/DDBJ whole genome shotgun (WGS) entry which is preliminary data.</text>
</comment>
<gene>
    <name evidence="10" type="ORF">SAMN06265373_10696</name>
</gene>